<dbReference type="SUPFAM" id="SSF53335">
    <property type="entry name" value="S-adenosyl-L-methionine-dependent methyltransferases"/>
    <property type="match status" value="1"/>
</dbReference>
<dbReference type="EMBL" id="JBCIVJ010000001">
    <property type="protein sequence ID" value="MEN0577693.1"/>
    <property type="molecule type" value="Genomic_DNA"/>
</dbReference>
<protein>
    <submittedName>
        <fullName evidence="1">Methyltransferase domain-containing protein</fullName>
    </submittedName>
</protein>
<organism evidence="1 2">
    <name type="scientific">Phytobacter palmae</name>
    <dbReference type="NCBI Taxonomy" id="1855371"/>
    <lineage>
        <taxon>Bacteria</taxon>
        <taxon>Pseudomonadati</taxon>
        <taxon>Pseudomonadota</taxon>
        <taxon>Gammaproteobacteria</taxon>
        <taxon>Enterobacterales</taxon>
        <taxon>Enterobacteriaceae</taxon>
        <taxon>Phytobacter</taxon>
    </lineage>
</organism>
<comment type="caution">
    <text evidence="1">The sequence shown here is derived from an EMBL/GenBank/DDBJ whole genome shotgun (WGS) entry which is preliminary data.</text>
</comment>
<proteinExistence type="predicted"/>
<reference evidence="1 2" key="1">
    <citation type="submission" date="2024-02" db="EMBL/GenBank/DDBJ databases">
        <title>Whole genome of MDR Enterobacteriaceae from southern Thailand.</title>
        <authorList>
            <person name="Surachat K."/>
        </authorList>
    </citation>
    <scope>NUCLEOTIDE SEQUENCE [LARGE SCALE GENOMIC DNA]</scope>
    <source>
        <strain evidence="1 2">PSU_29</strain>
    </source>
</reference>
<keyword evidence="1" id="KW-0489">Methyltransferase</keyword>
<dbReference type="Gene3D" id="3.40.50.150">
    <property type="entry name" value="Vaccinia Virus protein VP39"/>
    <property type="match status" value="1"/>
</dbReference>
<dbReference type="RefSeq" id="WP_343193050.1">
    <property type="nucleotide sequence ID" value="NZ_JBCIVJ010000001.1"/>
</dbReference>
<sequence length="199" mass="22719">MAIVVFNSNEFLEIYPRFVGVLTPAQLTNAFDCSCLLLDNSDGSVVPYDPDNGVRKHHKGDVVDVGIGCGQFVTSCDCMGYDVNPAGIDWLRKRKKYQDIYKAPSGALTFWDVLEHIDEPEKAVQAAKEWVFVSIPIFENAEHILRSRHFRKDEHIWYFTHAGLIDWFASQGFICIEWSKFESELGREGITTYAFKRVS</sequence>
<gene>
    <name evidence="1" type="ORF">AAIG39_01560</name>
</gene>
<accession>A0ABU9V0S5</accession>
<keyword evidence="2" id="KW-1185">Reference proteome</keyword>
<dbReference type="InterPro" id="IPR029063">
    <property type="entry name" value="SAM-dependent_MTases_sf"/>
</dbReference>
<keyword evidence="1" id="KW-0808">Transferase</keyword>
<dbReference type="GO" id="GO:0032259">
    <property type="term" value="P:methylation"/>
    <property type="evidence" value="ECO:0007669"/>
    <property type="project" value="UniProtKB-KW"/>
</dbReference>
<evidence type="ECO:0000313" key="1">
    <source>
        <dbReference type="EMBL" id="MEN0577693.1"/>
    </source>
</evidence>
<dbReference type="GO" id="GO:0008168">
    <property type="term" value="F:methyltransferase activity"/>
    <property type="evidence" value="ECO:0007669"/>
    <property type="project" value="UniProtKB-KW"/>
</dbReference>
<evidence type="ECO:0000313" key="2">
    <source>
        <dbReference type="Proteomes" id="UP001411173"/>
    </source>
</evidence>
<name>A0ABU9V0S5_9ENTR</name>
<dbReference type="Proteomes" id="UP001411173">
    <property type="component" value="Unassembled WGS sequence"/>
</dbReference>
<dbReference type="Pfam" id="PF13489">
    <property type="entry name" value="Methyltransf_23"/>
    <property type="match status" value="1"/>
</dbReference>